<dbReference type="HAMAP" id="MF_01527_B">
    <property type="entry name" value="GTP_cyclohydrol_B"/>
    <property type="match status" value="1"/>
</dbReference>
<accession>D0L1D3</accession>
<reference evidence="3 4" key="1">
    <citation type="submission" date="2009-10" db="EMBL/GenBank/DDBJ databases">
        <title>Complete sequence of Halothiobacillus neapolitanus c2.</title>
        <authorList>
            <consortium name="US DOE Joint Genome Institute"/>
            <person name="Lucas S."/>
            <person name="Copeland A."/>
            <person name="Lapidus A."/>
            <person name="Glavina del Rio T."/>
            <person name="Tice H."/>
            <person name="Bruce D."/>
            <person name="Goodwin L."/>
            <person name="Pitluck S."/>
            <person name="Davenport K."/>
            <person name="Brettin T."/>
            <person name="Detter J.C."/>
            <person name="Han C."/>
            <person name="Tapia R."/>
            <person name="Larimer F."/>
            <person name="Land M."/>
            <person name="Hauser L."/>
            <person name="Kyrpides N."/>
            <person name="Mikhailova N."/>
            <person name="Kerfeld C."/>
            <person name="Cannon G."/>
            <person name="Heinhort S."/>
        </authorList>
    </citation>
    <scope>NUCLEOTIDE SEQUENCE [LARGE SCALE GENOMIC DNA]</scope>
    <source>
        <strain evidence="4">ATCC 23641 / c2</strain>
    </source>
</reference>
<name>D0L1D3_HALNC</name>
<protein>
    <recommendedName>
        <fullName evidence="2">GTP cyclohydrolase FolE2</fullName>
        <ecNumber evidence="2">3.5.4.16</ecNumber>
    </recommendedName>
</protein>
<evidence type="ECO:0000313" key="3">
    <source>
        <dbReference type="EMBL" id="ACX96506.1"/>
    </source>
</evidence>
<dbReference type="KEGG" id="hna:Hneap_1681"/>
<dbReference type="STRING" id="555778.Hneap_1681"/>
<dbReference type="InterPro" id="IPR003801">
    <property type="entry name" value="GTP_cyclohydrolase_FolE2/MptA"/>
</dbReference>
<dbReference type="eggNOG" id="COG1469">
    <property type="taxonomic scope" value="Bacteria"/>
</dbReference>
<comment type="pathway">
    <text evidence="2">Cofactor biosynthesis; 7,8-dihydroneopterin triphosphate biosynthesis; 7,8-dihydroneopterin triphosphate from GTP: step 1/1.</text>
</comment>
<dbReference type="Proteomes" id="UP000009102">
    <property type="component" value="Chromosome"/>
</dbReference>
<gene>
    <name evidence="2" type="primary">folE2</name>
    <name evidence="3" type="ordered locus">Hneap_1681</name>
</gene>
<dbReference type="HOGENOM" id="CLU_062816_1_1_6"/>
<sequence>MTQSAMPDVQSSFDPRNIEIDRVGIKAIKHPLTIVDGDHRQATIAECELTVALPADKKGTHMSRFVALLNAEPLVLSLATLPDWTRRMAELLHAQTADVLFAMPFFVEKSAPVSGQKALMDYQLSLSAHLDDQGQIETQLELVVPVTSLCPCSKEISSYGAHNQRSHVTVTARVTDASLSIVDLIGKIEDQGSCALWGLLKRPDEKYITEYAFDHPKFVEDMIRDVAGTLADYPGIDGYRVTVENFESIHNHSAWAVIDRLGS</sequence>
<dbReference type="NCBIfam" id="NF010200">
    <property type="entry name" value="PRK13674.1-1"/>
    <property type="match status" value="1"/>
</dbReference>
<dbReference type="AlphaFoldDB" id="D0L1D3"/>
<keyword evidence="4" id="KW-1185">Reference proteome</keyword>
<evidence type="ECO:0000256" key="2">
    <source>
        <dbReference type="HAMAP-Rule" id="MF_01527"/>
    </source>
</evidence>
<dbReference type="GO" id="GO:0046654">
    <property type="term" value="P:tetrahydrofolate biosynthetic process"/>
    <property type="evidence" value="ECO:0007669"/>
    <property type="project" value="UniProtKB-UniRule"/>
</dbReference>
<dbReference type="Gene3D" id="3.10.270.10">
    <property type="entry name" value="Urate Oxidase"/>
    <property type="match status" value="1"/>
</dbReference>
<dbReference type="UniPathway" id="UPA00848">
    <property type="reaction ID" value="UER00151"/>
</dbReference>
<feature type="site" description="May be catalytically important" evidence="2">
    <location>
        <position position="150"/>
    </location>
</feature>
<dbReference type="EC" id="3.5.4.16" evidence="2"/>
<evidence type="ECO:0000256" key="1">
    <source>
        <dbReference type="ARBA" id="ARBA00022801"/>
    </source>
</evidence>
<keyword evidence="1 2" id="KW-0378">Hydrolase</keyword>
<comment type="similarity">
    <text evidence="2">Belongs to the GTP cyclohydrolase IV family.</text>
</comment>
<dbReference type="GO" id="GO:0003934">
    <property type="term" value="F:GTP cyclohydrolase I activity"/>
    <property type="evidence" value="ECO:0007669"/>
    <property type="project" value="UniProtKB-UniRule"/>
</dbReference>
<dbReference type="PANTHER" id="PTHR36445:SF1">
    <property type="entry name" value="GTP CYCLOHYDROLASE MPTA"/>
    <property type="match status" value="1"/>
</dbReference>
<evidence type="ECO:0000313" key="4">
    <source>
        <dbReference type="Proteomes" id="UP000009102"/>
    </source>
</evidence>
<comment type="catalytic activity">
    <reaction evidence="2">
        <text>GTP + H2O = 7,8-dihydroneopterin 3'-triphosphate + formate + H(+)</text>
        <dbReference type="Rhea" id="RHEA:17473"/>
        <dbReference type="ChEBI" id="CHEBI:15377"/>
        <dbReference type="ChEBI" id="CHEBI:15378"/>
        <dbReference type="ChEBI" id="CHEBI:15740"/>
        <dbReference type="ChEBI" id="CHEBI:37565"/>
        <dbReference type="ChEBI" id="CHEBI:58462"/>
        <dbReference type="EC" id="3.5.4.16"/>
    </reaction>
</comment>
<dbReference type="InterPro" id="IPR022838">
    <property type="entry name" value="GTP_cyclohydrolase_FolE2"/>
</dbReference>
<proteinExistence type="inferred from homology"/>
<organism evidence="3 4">
    <name type="scientific">Halothiobacillus neapolitanus (strain ATCC 23641 / DSM 15147 / CIP 104769 / NCIMB 8539 / c2)</name>
    <name type="common">Thiobacillus neapolitanus</name>
    <dbReference type="NCBI Taxonomy" id="555778"/>
    <lineage>
        <taxon>Bacteria</taxon>
        <taxon>Pseudomonadati</taxon>
        <taxon>Pseudomonadota</taxon>
        <taxon>Gammaproteobacteria</taxon>
        <taxon>Chromatiales</taxon>
        <taxon>Halothiobacillaceae</taxon>
        <taxon>Halothiobacillus</taxon>
    </lineage>
</organism>
<dbReference type="OrthoDB" id="9774824at2"/>
<dbReference type="RefSeq" id="WP_012824539.1">
    <property type="nucleotide sequence ID" value="NC_013422.1"/>
</dbReference>
<dbReference type="PANTHER" id="PTHR36445">
    <property type="entry name" value="GTP CYCLOHYDROLASE MPTA"/>
    <property type="match status" value="1"/>
</dbReference>
<dbReference type="EMBL" id="CP001801">
    <property type="protein sequence ID" value="ACX96506.1"/>
    <property type="molecule type" value="Genomic_DNA"/>
</dbReference>
<dbReference type="Pfam" id="PF02649">
    <property type="entry name" value="GCHY-1"/>
    <property type="match status" value="1"/>
</dbReference>
<comment type="function">
    <text evidence="2">Converts GTP to 7,8-dihydroneopterin triphosphate.</text>
</comment>